<dbReference type="PANTHER" id="PTHR43390">
    <property type="entry name" value="SIGNAL PEPTIDASE I"/>
    <property type="match status" value="1"/>
</dbReference>
<evidence type="ECO:0000256" key="3">
    <source>
        <dbReference type="ARBA" id="ARBA00009370"/>
    </source>
</evidence>
<evidence type="ECO:0000259" key="8">
    <source>
        <dbReference type="Pfam" id="PF10502"/>
    </source>
</evidence>
<evidence type="ECO:0000313" key="10">
    <source>
        <dbReference type="Proteomes" id="UP001501444"/>
    </source>
</evidence>
<comment type="catalytic activity">
    <reaction evidence="1 6">
        <text>Cleavage of hydrophobic, N-terminal signal or leader sequences from secreted and periplasmic proteins.</text>
        <dbReference type="EC" id="3.4.21.89"/>
    </reaction>
</comment>
<feature type="compositionally biased region" description="Basic and acidic residues" evidence="7">
    <location>
        <begin position="88"/>
        <end position="145"/>
    </location>
</feature>
<proteinExistence type="inferred from homology"/>
<feature type="region of interest" description="Disordered" evidence="7">
    <location>
        <begin position="1"/>
        <end position="198"/>
    </location>
</feature>
<dbReference type="Pfam" id="PF10502">
    <property type="entry name" value="Peptidase_S26"/>
    <property type="match status" value="1"/>
</dbReference>
<dbReference type="PROSITE" id="PS00761">
    <property type="entry name" value="SPASE_I_3"/>
    <property type="match status" value="1"/>
</dbReference>
<dbReference type="PANTHER" id="PTHR43390:SF1">
    <property type="entry name" value="CHLOROPLAST PROCESSING PEPTIDASE"/>
    <property type="match status" value="1"/>
</dbReference>
<evidence type="ECO:0000313" key="9">
    <source>
        <dbReference type="EMBL" id="GAA2380520.1"/>
    </source>
</evidence>
<dbReference type="InterPro" id="IPR019758">
    <property type="entry name" value="Pept_S26A_signal_pept_1_CS"/>
</dbReference>
<dbReference type="InterPro" id="IPR019533">
    <property type="entry name" value="Peptidase_S26"/>
</dbReference>
<evidence type="ECO:0000256" key="7">
    <source>
        <dbReference type="SAM" id="MobiDB-lite"/>
    </source>
</evidence>
<keyword evidence="6" id="KW-1133">Transmembrane helix</keyword>
<keyword evidence="6" id="KW-0812">Transmembrane</keyword>
<dbReference type="NCBIfam" id="TIGR02227">
    <property type="entry name" value="sigpep_I_bact"/>
    <property type="match status" value="1"/>
</dbReference>
<organism evidence="9 10">
    <name type="scientific">Dactylosporangium salmoneum</name>
    <dbReference type="NCBI Taxonomy" id="53361"/>
    <lineage>
        <taxon>Bacteria</taxon>
        <taxon>Bacillati</taxon>
        <taxon>Actinomycetota</taxon>
        <taxon>Actinomycetes</taxon>
        <taxon>Micromonosporales</taxon>
        <taxon>Micromonosporaceae</taxon>
        <taxon>Dactylosporangium</taxon>
    </lineage>
</organism>
<reference evidence="9 10" key="1">
    <citation type="journal article" date="2019" name="Int. J. Syst. Evol. Microbiol.">
        <title>The Global Catalogue of Microorganisms (GCM) 10K type strain sequencing project: providing services to taxonomists for standard genome sequencing and annotation.</title>
        <authorList>
            <consortium name="The Broad Institute Genomics Platform"/>
            <consortium name="The Broad Institute Genome Sequencing Center for Infectious Disease"/>
            <person name="Wu L."/>
            <person name="Ma J."/>
        </authorList>
    </citation>
    <scope>NUCLEOTIDE SEQUENCE [LARGE SCALE GENOMIC DNA]</scope>
    <source>
        <strain evidence="9 10">JCM 3272</strain>
    </source>
</reference>
<evidence type="ECO:0000256" key="1">
    <source>
        <dbReference type="ARBA" id="ARBA00000677"/>
    </source>
</evidence>
<dbReference type="Gene3D" id="2.10.109.10">
    <property type="entry name" value="Umud Fragment, subunit A"/>
    <property type="match status" value="1"/>
</dbReference>
<dbReference type="InterPro" id="IPR000223">
    <property type="entry name" value="Pept_S26A_signal_pept_1"/>
</dbReference>
<dbReference type="EC" id="3.4.21.89" evidence="4 6"/>
<comment type="subcellular location">
    <subcellularLocation>
        <location evidence="2">Cell membrane</location>
        <topology evidence="2">Single-pass type II membrane protein</topology>
    </subcellularLocation>
    <subcellularLocation>
        <location evidence="6">Membrane</location>
        <topology evidence="6">Single-pass type II membrane protein</topology>
    </subcellularLocation>
</comment>
<name>A0ABN3HHK8_9ACTN</name>
<feature type="compositionally biased region" description="Basic and acidic residues" evidence="7">
    <location>
        <begin position="156"/>
        <end position="174"/>
    </location>
</feature>
<accession>A0ABN3HHK8</accession>
<sequence length="478" mass="53844">MASDPYGRDGYDDRADDVHPRNRPFDQAAEERGQQQHPFGGVSYPGHDYWAATGRPDNAEVQRTYDGGWSRDRDTPQGHQDVTPGREVVPERRGAERQDPDRRGRDDRGDRGDWNRPSRAWDDPYGSRRGRWEDEPPLVRDRAFEDEGGYDQSGYGDRRDRGERYERSYDRGERSLGSGSGARARARGNDDDSVSTWRSKVRRKRKNMPLWQELPLLLIVAFCLAVLIRTFLVQAFFIPSGSMEETLLVGDRVLVNKVLYDVREPERGEVVVFTGPDTWAPENQIDKDAGFFAELGRTVGDLVGFSQPGEKDFIKRVIGLPGDTVACCDVDGRVTVNGYPLDESSYLYEDSPLDAAPNPKQCTARRFGPIKVQPGQMWVMGDHRGVSQDSRCQGQVPIDNVIGRAFVILWPSSRWGWLPVPDTFKNVPKPAALGPPGPIVHRAPNAPLVPDIVLAPIAVSLTLSARSARQERLRRRRW</sequence>
<evidence type="ECO:0000256" key="4">
    <source>
        <dbReference type="ARBA" id="ARBA00013208"/>
    </source>
</evidence>
<keyword evidence="10" id="KW-1185">Reference proteome</keyword>
<dbReference type="EMBL" id="BAAARV010000088">
    <property type="protein sequence ID" value="GAA2380520.1"/>
    <property type="molecule type" value="Genomic_DNA"/>
</dbReference>
<keyword evidence="5 6" id="KW-0378">Hydrolase</keyword>
<dbReference type="CDD" id="cd06530">
    <property type="entry name" value="S26_SPase_I"/>
    <property type="match status" value="1"/>
</dbReference>
<evidence type="ECO:0000256" key="5">
    <source>
        <dbReference type="ARBA" id="ARBA00022801"/>
    </source>
</evidence>
<protein>
    <recommendedName>
        <fullName evidence="4 6">Signal peptidase I</fullName>
        <ecNumber evidence="4 6">3.4.21.89</ecNumber>
    </recommendedName>
</protein>
<evidence type="ECO:0000256" key="2">
    <source>
        <dbReference type="ARBA" id="ARBA00004401"/>
    </source>
</evidence>
<feature type="transmembrane region" description="Helical" evidence="6">
    <location>
        <begin position="214"/>
        <end position="237"/>
    </location>
</feature>
<feature type="compositionally biased region" description="Basic and acidic residues" evidence="7">
    <location>
        <begin position="1"/>
        <end position="34"/>
    </location>
</feature>
<dbReference type="PRINTS" id="PR00727">
    <property type="entry name" value="LEADERPTASE"/>
</dbReference>
<keyword evidence="6" id="KW-0472">Membrane</keyword>
<dbReference type="SUPFAM" id="SSF51306">
    <property type="entry name" value="LexA/Signal peptidase"/>
    <property type="match status" value="1"/>
</dbReference>
<dbReference type="Proteomes" id="UP001501444">
    <property type="component" value="Unassembled WGS sequence"/>
</dbReference>
<comment type="caution">
    <text evidence="9">The sequence shown here is derived from an EMBL/GenBank/DDBJ whole genome shotgun (WGS) entry which is preliminary data.</text>
</comment>
<dbReference type="InterPro" id="IPR036286">
    <property type="entry name" value="LexA/Signal_pep-like_sf"/>
</dbReference>
<gene>
    <name evidence="9" type="ORF">GCM10010170_087700</name>
</gene>
<evidence type="ECO:0000256" key="6">
    <source>
        <dbReference type="RuleBase" id="RU362042"/>
    </source>
</evidence>
<comment type="similarity">
    <text evidence="3 6">Belongs to the peptidase S26 family.</text>
</comment>
<keyword evidence="6" id="KW-0645">Protease</keyword>
<feature type="domain" description="Peptidase S26" evidence="8">
    <location>
        <begin position="213"/>
        <end position="410"/>
    </location>
</feature>